<dbReference type="KEGG" id="osn:118761840"/>
<reference evidence="2" key="1">
    <citation type="submission" date="2025-08" db="UniProtKB">
        <authorList>
            <consortium name="RefSeq"/>
        </authorList>
    </citation>
    <scope>IDENTIFICATION</scope>
</reference>
<keyword evidence="1" id="KW-1185">Reference proteome</keyword>
<name>A0A7E6EJU9_9MOLL</name>
<accession>A0A7E6EJU9</accession>
<proteinExistence type="predicted"/>
<dbReference type="AlphaFoldDB" id="A0A7E6EJU9"/>
<organism evidence="1 2">
    <name type="scientific">Octopus sinensis</name>
    <name type="common">East Asian common octopus</name>
    <dbReference type="NCBI Taxonomy" id="2607531"/>
    <lineage>
        <taxon>Eukaryota</taxon>
        <taxon>Metazoa</taxon>
        <taxon>Spiralia</taxon>
        <taxon>Lophotrochozoa</taxon>
        <taxon>Mollusca</taxon>
        <taxon>Cephalopoda</taxon>
        <taxon>Coleoidea</taxon>
        <taxon>Octopodiformes</taxon>
        <taxon>Octopoda</taxon>
        <taxon>Incirrata</taxon>
        <taxon>Octopodidae</taxon>
        <taxon>Octopus</taxon>
    </lineage>
</organism>
<evidence type="ECO:0000313" key="1">
    <source>
        <dbReference type="Proteomes" id="UP000515154"/>
    </source>
</evidence>
<dbReference type="RefSeq" id="XP_036355886.1">
    <property type="nucleotide sequence ID" value="XM_036499993.1"/>
</dbReference>
<evidence type="ECO:0000313" key="2">
    <source>
        <dbReference type="RefSeq" id="XP_036355886.1"/>
    </source>
</evidence>
<protein>
    <submittedName>
        <fullName evidence="2">Uncharacterized protein LOC118761840</fullName>
    </submittedName>
</protein>
<gene>
    <name evidence="2" type="primary">LOC118761840</name>
</gene>
<sequence>MNLKGMETSIQYHLILLLLPYLTLVFSVTPVIGQSTYRESQFRKLTTKCLTDQNKTTEKASSRLECSILCISRDECEYFTYCNGRCYMHRLFHDKYIEDYDCNCSSYISAKGNDKGWQKVFEVTENSFTRNLIYLYWDKFPIEKVEFRLKRSIDYVITFNGIGTNSTSWFQKDKIISESHPTWYPVQFIFHENFSNLSIKIVYANNRWTDVKRKSGNEEKYDFSHKDEVGSK</sequence>
<dbReference type="Proteomes" id="UP000515154">
    <property type="component" value="Unplaced"/>
</dbReference>